<dbReference type="PANTHER" id="PTHR43362:SF1">
    <property type="entry name" value="MANNITOL DEHYDROGENASE 2-RELATED"/>
    <property type="match status" value="1"/>
</dbReference>
<dbReference type="Pfam" id="PF01232">
    <property type="entry name" value="Mannitol_dh"/>
    <property type="match status" value="1"/>
</dbReference>
<dbReference type="InterPro" id="IPR050988">
    <property type="entry name" value="Mannitol_DH/Oxidoreductase"/>
</dbReference>
<dbReference type="InterPro" id="IPR013328">
    <property type="entry name" value="6PGD_dom2"/>
</dbReference>
<reference evidence="4" key="2">
    <citation type="submission" date="2020-09" db="EMBL/GenBank/DDBJ databases">
        <authorList>
            <person name="Sun Q."/>
            <person name="Zhou Y."/>
        </authorList>
    </citation>
    <scope>NUCLEOTIDE SEQUENCE</scope>
    <source>
        <strain evidence="4">CGMCC 1.15360</strain>
    </source>
</reference>
<evidence type="ECO:0000259" key="3">
    <source>
        <dbReference type="Pfam" id="PF08125"/>
    </source>
</evidence>
<evidence type="ECO:0000256" key="1">
    <source>
        <dbReference type="ARBA" id="ARBA00023002"/>
    </source>
</evidence>
<dbReference type="InterPro" id="IPR000669">
    <property type="entry name" value="Mannitol_DH"/>
</dbReference>
<keyword evidence="5" id="KW-1185">Reference proteome</keyword>
<dbReference type="RefSeq" id="WP_066774152.1">
    <property type="nucleotide sequence ID" value="NZ_BMIP01000004.1"/>
</dbReference>
<proteinExistence type="predicted"/>
<reference evidence="4" key="1">
    <citation type="journal article" date="2014" name="Int. J. Syst. Evol. Microbiol.">
        <title>Complete genome sequence of Corynebacterium casei LMG S-19264T (=DSM 44701T), isolated from a smear-ripened cheese.</title>
        <authorList>
            <consortium name="US DOE Joint Genome Institute (JGI-PGF)"/>
            <person name="Walter F."/>
            <person name="Albersmeier A."/>
            <person name="Kalinowski J."/>
            <person name="Ruckert C."/>
        </authorList>
    </citation>
    <scope>NUCLEOTIDE SEQUENCE</scope>
    <source>
        <strain evidence="4">CGMCC 1.15360</strain>
    </source>
</reference>
<gene>
    <name evidence="4" type="ORF">GCM10010990_19870</name>
</gene>
<dbReference type="SUPFAM" id="SSF51735">
    <property type="entry name" value="NAD(P)-binding Rossmann-fold domains"/>
    <property type="match status" value="1"/>
</dbReference>
<feature type="domain" description="Mannitol dehydrogenase N-terminal" evidence="2">
    <location>
        <begin position="28"/>
        <end position="262"/>
    </location>
</feature>
<dbReference type="InterPro" id="IPR013118">
    <property type="entry name" value="Mannitol_DH_C"/>
</dbReference>
<dbReference type="GO" id="GO:0016616">
    <property type="term" value="F:oxidoreductase activity, acting on the CH-OH group of donors, NAD or NADP as acceptor"/>
    <property type="evidence" value="ECO:0007669"/>
    <property type="project" value="TreeGrafter"/>
</dbReference>
<evidence type="ECO:0000259" key="2">
    <source>
        <dbReference type="Pfam" id="PF01232"/>
    </source>
</evidence>
<name>A0A916Z0N4_9SPHN</name>
<protein>
    <submittedName>
        <fullName evidence="4">Mannitol dehydrogenase</fullName>
    </submittedName>
</protein>
<dbReference type="PRINTS" id="PR00084">
    <property type="entry name" value="MTLDHDRGNASE"/>
</dbReference>
<dbReference type="SUPFAM" id="SSF48179">
    <property type="entry name" value="6-phosphogluconate dehydrogenase C-terminal domain-like"/>
    <property type="match status" value="1"/>
</dbReference>
<dbReference type="PANTHER" id="PTHR43362">
    <property type="entry name" value="MANNITOL DEHYDROGENASE DSF1-RELATED"/>
    <property type="match status" value="1"/>
</dbReference>
<organism evidence="4 5">
    <name type="scientific">Croceicoccus mobilis</name>
    <dbReference type="NCBI Taxonomy" id="1703339"/>
    <lineage>
        <taxon>Bacteria</taxon>
        <taxon>Pseudomonadati</taxon>
        <taxon>Pseudomonadota</taxon>
        <taxon>Alphaproteobacteria</taxon>
        <taxon>Sphingomonadales</taxon>
        <taxon>Erythrobacteraceae</taxon>
        <taxon>Croceicoccus</taxon>
    </lineage>
</organism>
<accession>A0A916Z0N4</accession>
<dbReference type="AlphaFoldDB" id="A0A916Z0N4"/>
<dbReference type="Proteomes" id="UP000612349">
    <property type="component" value="Unassembled WGS sequence"/>
</dbReference>
<comment type="caution">
    <text evidence="4">The sequence shown here is derived from an EMBL/GenBank/DDBJ whole genome shotgun (WGS) entry which is preliminary data.</text>
</comment>
<evidence type="ECO:0000313" key="5">
    <source>
        <dbReference type="Proteomes" id="UP000612349"/>
    </source>
</evidence>
<dbReference type="Gene3D" id="1.10.1040.10">
    <property type="entry name" value="N-(1-d-carboxylethyl)-l-norvaline Dehydrogenase, domain 2"/>
    <property type="match status" value="1"/>
</dbReference>
<dbReference type="InterPro" id="IPR013131">
    <property type="entry name" value="Mannitol_DH_N"/>
</dbReference>
<dbReference type="Gene3D" id="3.40.50.720">
    <property type="entry name" value="NAD(P)-binding Rossmann-like Domain"/>
    <property type="match status" value="1"/>
</dbReference>
<dbReference type="EMBL" id="BMIP01000004">
    <property type="protein sequence ID" value="GGD70375.1"/>
    <property type="molecule type" value="Genomic_DNA"/>
</dbReference>
<dbReference type="InterPro" id="IPR036291">
    <property type="entry name" value="NAD(P)-bd_dom_sf"/>
</dbReference>
<feature type="domain" description="Mannitol dehydrogenase C-terminal" evidence="3">
    <location>
        <begin position="272"/>
        <end position="438"/>
    </location>
</feature>
<sequence length="444" mass="47751">MRLSPTTLTGLPVGIATPGYDRDAQPIGIVHFGIGAFHRAHQAWYTDLAMNAGESGWAICGVSMRSASVAEQLNPQGGLYSLTERGGGRADTSIIGAVREVLVAPDTPDAVIARIASPDCHIVSFTVTEKGYARAADGSLDLMLAAKSFYPLLTAALEQRQAQGLSGLTLMSCDNLSGNGQALARLMHDWLEAKAPALIDWFDANCACPETMIDRIVPATTDEDRIMLEKKLGMRDEGAVLTESFSQWVIEDRFAGPRPRWENHGAQLVAEVAPYETAKLRMLNGAHSMLAYCGLARGLTYVHEAVADAELKALATDLMLKEAAPTIDAAPEQDLPAYAASLIDRFAEPSIQHRLAQIAMDGSQKIPQRWLETVKAQQEAGNACPSITAAFEAWIAHLEDGTLVNDPHGEELTAVVRDKGREGLLDHLFNTSGIFAGLPCPVAR</sequence>
<keyword evidence="1" id="KW-0560">Oxidoreductase</keyword>
<dbReference type="InterPro" id="IPR008927">
    <property type="entry name" value="6-PGluconate_DH-like_C_sf"/>
</dbReference>
<dbReference type="Pfam" id="PF08125">
    <property type="entry name" value="Mannitol_dh_C"/>
    <property type="match status" value="1"/>
</dbReference>
<evidence type="ECO:0000313" key="4">
    <source>
        <dbReference type="EMBL" id="GGD70375.1"/>
    </source>
</evidence>